<keyword evidence="4" id="KW-1185">Reference proteome</keyword>
<feature type="compositionally biased region" description="Basic and acidic residues" evidence="1">
    <location>
        <begin position="873"/>
        <end position="883"/>
    </location>
</feature>
<feature type="domain" description="C2" evidence="2">
    <location>
        <begin position="8"/>
        <end position="126"/>
    </location>
</feature>
<feature type="compositionally biased region" description="Polar residues" evidence="1">
    <location>
        <begin position="438"/>
        <end position="454"/>
    </location>
</feature>
<feature type="compositionally biased region" description="Polar residues" evidence="1">
    <location>
        <begin position="220"/>
        <end position="246"/>
    </location>
</feature>
<protein>
    <recommendedName>
        <fullName evidence="2">C2 domain-containing protein</fullName>
    </recommendedName>
</protein>
<gene>
    <name evidence="3" type="ORF">P154DRAFT_518192</name>
</gene>
<feature type="compositionally biased region" description="Polar residues" evidence="1">
    <location>
        <begin position="684"/>
        <end position="696"/>
    </location>
</feature>
<feature type="compositionally biased region" description="Polar residues" evidence="1">
    <location>
        <begin position="472"/>
        <end position="481"/>
    </location>
</feature>
<feature type="compositionally biased region" description="Basic and acidic residues" evidence="1">
    <location>
        <begin position="151"/>
        <end position="164"/>
    </location>
</feature>
<accession>A0A6A5WYA5</accession>
<dbReference type="InterPro" id="IPR052981">
    <property type="entry name" value="Ingression_C2_domain"/>
</dbReference>
<evidence type="ECO:0000313" key="3">
    <source>
        <dbReference type="EMBL" id="KAF2005954.1"/>
    </source>
</evidence>
<evidence type="ECO:0000313" key="4">
    <source>
        <dbReference type="Proteomes" id="UP000799779"/>
    </source>
</evidence>
<feature type="compositionally biased region" description="Polar residues" evidence="1">
    <location>
        <begin position="634"/>
        <end position="656"/>
    </location>
</feature>
<proteinExistence type="predicted"/>
<dbReference type="AlphaFoldDB" id="A0A6A5WYA5"/>
<dbReference type="SUPFAM" id="SSF49562">
    <property type="entry name" value="C2 domain (Calcium/lipid-binding domain, CaLB)"/>
    <property type="match status" value="1"/>
</dbReference>
<reference evidence="3" key="1">
    <citation type="journal article" date="2020" name="Stud. Mycol.">
        <title>101 Dothideomycetes genomes: a test case for predicting lifestyles and emergence of pathogens.</title>
        <authorList>
            <person name="Haridas S."/>
            <person name="Albert R."/>
            <person name="Binder M."/>
            <person name="Bloem J."/>
            <person name="Labutti K."/>
            <person name="Salamov A."/>
            <person name="Andreopoulos B."/>
            <person name="Baker S."/>
            <person name="Barry K."/>
            <person name="Bills G."/>
            <person name="Bluhm B."/>
            <person name="Cannon C."/>
            <person name="Castanera R."/>
            <person name="Culley D."/>
            <person name="Daum C."/>
            <person name="Ezra D."/>
            <person name="Gonzalez J."/>
            <person name="Henrissat B."/>
            <person name="Kuo A."/>
            <person name="Liang C."/>
            <person name="Lipzen A."/>
            <person name="Lutzoni F."/>
            <person name="Magnuson J."/>
            <person name="Mondo S."/>
            <person name="Nolan M."/>
            <person name="Ohm R."/>
            <person name="Pangilinan J."/>
            <person name="Park H.-J."/>
            <person name="Ramirez L."/>
            <person name="Alfaro M."/>
            <person name="Sun H."/>
            <person name="Tritt A."/>
            <person name="Yoshinaga Y."/>
            <person name="Zwiers L.-H."/>
            <person name="Turgeon B."/>
            <person name="Goodwin S."/>
            <person name="Spatafora J."/>
            <person name="Crous P."/>
            <person name="Grigoriev I."/>
        </authorList>
    </citation>
    <scope>NUCLEOTIDE SEQUENCE</scope>
    <source>
        <strain evidence="3">CBS 123094</strain>
    </source>
</reference>
<dbReference type="SMART" id="SM00239">
    <property type="entry name" value="C2"/>
    <property type="match status" value="1"/>
</dbReference>
<feature type="compositionally biased region" description="Polar residues" evidence="1">
    <location>
        <begin position="393"/>
        <end position="405"/>
    </location>
</feature>
<feature type="compositionally biased region" description="Basic and acidic residues" evidence="1">
    <location>
        <begin position="575"/>
        <end position="592"/>
    </location>
</feature>
<feature type="compositionally biased region" description="Basic and acidic residues" evidence="1">
    <location>
        <begin position="778"/>
        <end position="822"/>
    </location>
</feature>
<dbReference type="Gene3D" id="2.60.40.150">
    <property type="entry name" value="C2 domain"/>
    <property type="match status" value="1"/>
</dbReference>
<name>A0A6A5WYA5_9PLEO</name>
<evidence type="ECO:0000259" key="2">
    <source>
        <dbReference type="PROSITE" id="PS50004"/>
    </source>
</evidence>
<evidence type="ECO:0000256" key="1">
    <source>
        <dbReference type="SAM" id="MobiDB-lite"/>
    </source>
</evidence>
<feature type="compositionally biased region" description="Polar residues" evidence="1">
    <location>
        <begin position="357"/>
        <end position="377"/>
    </location>
</feature>
<dbReference type="Proteomes" id="UP000799779">
    <property type="component" value="Unassembled WGS sequence"/>
</dbReference>
<dbReference type="PANTHER" id="PTHR47052">
    <property type="entry name" value="CONSERVED SERINE PROLINE-RICH PROTEIN (AFU_ORTHOLOGUE AFUA_2G01790)"/>
    <property type="match status" value="1"/>
</dbReference>
<feature type="region of interest" description="Disordered" evidence="1">
    <location>
        <begin position="151"/>
        <end position="331"/>
    </location>
</feature>
<feature type="compositionally biased region" description="Polar residues" evidence="1">
    <location>
        <begin position="260"/>
        <end position="274"/>
    </location>
</feature>
<feature type="region of interest" description="Disordered" evidence="1">
    <location>
        <begin position="768"/>
        <end position="900"/>
    </location>
</feature>
<dbReference type="PANTHER" id="PTHR47052:SF3">
    <property type="entry name" value="INGRESSION PROTEIN 1"/>
    <property type="match status" value="1"/>
</dbReference>
<dbReference type="Pfam" id="PF00168">
    <property type="entry name" value="C2"/>
    <property type="match status" value="1"/>
</dbReference>
<dbReference type="EMBL" id="ML977561">
    <property type="protein sequence ID" value="KAF2005954.1"/>
    <property type="molecule type" value="Genomic_DNA"/>
</dbReference>
<sequence>MNAFGSMQHTAGIFSSMEIDGPEIGTLVVVIDRAKNLPNRKSMGKQDPYCAARLGKEAKKTNTDKRGGQTPKWDQELRFTVHDSADYHNLKVSVFNDDKKTELIGETWVSLEGVLNPGGGQSDTWHGLNCRGKYAGEIRIELTYYDTRPKAEKPPVEKRREVARVDGQNPGVVGGPRESTPVKRRPLPSDPTGASPSPANTPDRPRLPAQSGPRSYATPPRQQQRVAEQTPTHQLRNQHADSQNQSVERRRPLPEASPLNGVQVSAHNTPQQPQRPLLESYSASPAQSNAYAPQQPQDGFDMSYTAPKPYEVQAIDQQPQQPRELHNRTMSQNDFRLSQGHAQSQIEFQHSYSAPIVPTQNSYNSEASHHNQYSQSPEPYASGQMVNYDDEQPQPQYNPHEQQYQVEPLRTNRGRHSSNVSPHDPYTGSMGYIEYQPSYDQSGSHGRPPSSMQPTVEDEDDIPPPPPVHRANATTVVHHQQQPPPSYHDDAPAPLSFGRYREEPSQVEWNSPPDPYGVAEYSNSQSSERRYTHPRPSVSPQPTSRPVSRDTMAPSPLRQDTSVIPASLVAGFDPLRQERRLSMVRADSRELEPYQAPSYEAPSYDTPTRQRQLSEPPAEYEASPQYDTPLQPYQLVQFQSRHANESPNYYPHSSPQEPRHTSPVHEPAPIVKPRAVSPADNRMSRTPNRNMPTRKSVSPRPPTADPGERPKSSVPFGPDSFDVLNPTVSRSPNPYDDDNGRRRRSNVEMNEKGQVITMNGRVVDASDHLPLDSWAPEPEVKGTVKDRSARDRPQLSGARDLRAAEQREQEYRRQREQRDRIRSAVNTTVTVNGSPSNALVTSRHAYSSSTGSPMGNGTMVLANQDATPPGSDGRNRLQKRDQRPVSQYAIPTHSSPSGISMSSYALRERENPSGYGGSAGARHSIAAPPIPAKIPFGGEAPPSENMSALSMELASIDIGSRARPRGTARTRYGGY</sequence>
<dbReference type="CDD" id="cd08681">
    <property type="entry name" value="C2_fungal_Inn1p-like"/>
    <property type="match status" value="1"/>
</dbReference>
<feature type="compositionally biased region" description="Polar residues" evidence="1">
    <location>
        <begin position="281"/>
        <end position="297"/>
    </location>
</feature>
<feature type="region of interest" description="Disordered" evidence="1">
    <location>
        <begin position="357"/>
        <end position="753"/>
    </location>
</feature>
<dbReference type="OrthoDB" id="270970at2759"/>
<organism evidence="3 4">
    <name type="scientific">Amniculicola lignicola CBS 123094</name>
    <dbReference type="NCBI Taxonomy" id="1392246"/>
    <lineage>
        <taxon>Eukaryota</taxon>
        <taxon>Fungi</taxon>
        <taxon>Dikarya</taxon>
        <taxon>Ascomycota</taxon>
        <taxon>Pezizomycotina</taxon>
        <taxon>Dothideomycetes</taxon>
        <taxon>Pleosporomycetidae</taxon>
        <taxon>Pleosporales</taxon>
        <taxon>Amniculicolaceae</taxon>
        <taxon>Amniculicola</taxon>
    </lineage>
</organism>
<feature type="compositionally biased region" description="Polar residues" evidence="1">
    <location>
        <begin position="824"/>
        <end position="855"/>
    </location>
</feature>
<dbReference type="PROSITE" id="PS50004">
    <property type="entry name" value="C2"/>
    <property type="match status" value="1"/>
</dbReference>
<dbReference type="InterPro" id="IPR035892">
    <property type="entry name" value="C2_domain_sf"/>
</dbReference>
<dbReference type="InterPro" id="IPR000008">
    <property type="entry name" value="C2_dom"/>
</dbReference>
<dbReference type="InterPro" id="IPR037791">
    <property type="entry name" value="C2_fungal_Inn1"/>
</dbReference>